<dbReference type="RefSeq" id="WP_011341787.1">
    <property type="nucleotide sequence ID" value="NC_007498.2"/>
</dbReference>
<feature type="domain" description="Glycosyl transferase family 1" evidence="7">
    <location>
        <begin position="181"/>
        <end position="299"/>
    </location>
</feature>
<dbReference type="SUPFAM" id="SSF53756">
    <property type="entry name" value="UDP-Glycosyltransferase/glycogen phosphorylase"/>
    <property type="match status" value="1"/>
</dbReference>
<evidence type="ECO:0000313" key="10">
    <source>
        <dbReference type="Proteomes" id="UP000002534"/>
    </source>
</evidence>
<dbReference type="KEGG" id="pca:Pcar_2035"/>
<comment type="similarity">
    <text evidence="1">Belongs to the glycosyltransferase group 1 family. Glycosyltransferase 4 subfamily.</text>
</comment>
<sequence>MNILLLEPYLAGSHAAWAQQYAAYSSHQVRVLGLPGRHWKWRMHGGAVTLARQWLSEETSADMLLATDMLDLACFQGLVRQRCGSVPSVLYFHENQLTYPWSPRDGDPGKQRDAHYAFMNFTSALAADAVFFNSRYHHEAFFEALPRFLKRFPDCRPLDDVDRIREKSQVLPLGLDLRRFDEHREQPAQPADVPLILWNHRWEYDKNPEEFFAALFVLADEGWPFEVVVLGESFAETPPIFQQARQRLGSRIVHFGYARDFAEYARWLWRADILPVTSIHDFFGISVVEAMYCQTWPLLPRRLAYPEHLPAEYHSRHLYDGIEELLQRMRVLLAESTVPVDNRGPREWVQDYDWHGQAKRYDRVLQSLATHSARGTAMAGRGAVGAQNLL</sequence>
<dbReference type="EMBL" id="CP000142">
    <property type="protein sequence ID" value="ABA89276.1"/>
    <property type="molecule type" value="Genomic_DNA"/>
</dbReference>
<dbReference type="InterPro" id="IPR022701">
    <property type="entry name" value="QTMAN_N"/>
</dbReference>
<dbReference type="Pfam" id="PF12038">
    <property type="entry name" value="QTMAN_N"/>
    <property type="match status" value="1"/>
</dbReference>
<proteinExistence type="inferred from homology"/>
<keyword evidence="2" id="KW-0328">Glycosyltransferase</keyword>
<evidence type="ECO:0000256" key="2">
    <source>
        <dbReference type="ARBA" id="ARBA00022676"/>
    </source>
</evidence>
<accession>Q3A2Y1</accession>
<comment type="catalytic activity">
    <reaction evidence="6">
        <text>queuosine(34) in tRNA(Asp) + GDP-alpha-D-mannose = O-4''-alpha-D-mannosylqueuosine(34) in tRNA(Asp) + GDP + H(+)</text>
        <dbReference type="Rhea" id="RHEA:12885"/>
        <dbReference type="Rhea" id="RHEA-COMP:18572"/>
        <dbReference type="Rhea" id="RHEA-COMP:18581"/>
        <dbReference type="ChEBI" id="CHEBI:15378"/>
        <dbReference type="ChEBI" id="CHEBI:57527"/>
        <dbReference type="ChEBI" id="CHEBI:58189"/>
        <dbReference type="ChEBI" id="CHEBI:194431"/>
        <dbReference type="ChEBI" id="CHEBI:194442"/>
        <dbReference type="EC" id="2.4.1.110"/>
    </reaction>
    <physiologicalReaction direction="left-to-right" evidence="6">
        <dbReference type="Rhea" id="RHEA:12886"/>
    </physiologicalReaction>
</comment>
<dbReference type="Pfam" id="PF00534">
    <property type="entry name" value="Glycos_transf_1"/>
    <property type="match status" value="1"/>
</dbReference>
<dbReference type="PANTHER" id="PTHR13615">
    <property type="entry name" value="GLYCOSYLTRANSFERASE-LIKE 1"/>
    <property type="match status" value="1"/>
</dbReference>
<dbReference type="AlphaFoldDB" id="Q3A2Y1"/>
<dbReference type="InterPro" id="IPR001296">
    <property type="entry name" value="Glyco_trans_1"/>
</dbReference>
<dbReference type="HOGENOM" id="CLU_033439_1_0_7"/>
<evidence type="ECO:0000259" key="8">
    <source>
        <dbReference type="Pfam" id="PF12038"/>
    </source>
</evidence>
<evidence type="ECO:0000259" key="7">
    <source>
        <dbReference type="Pfam" id="PF00534"/>
    </source>
</evidence>
<protein>
    <recommendedName>
        <fullName evidence="5">tRNA-queuosine alpha-mannosyltransferase</fullName>
        <ecNumber evidence="4">2.4.1.110</ecNumber>
    </recommendedName>
</protein>
<evidence type="ECO:0000256" key="4">
    <source>
        <dbReference type="ARBA" id="ARBA00044517"/>
    </source>
</evidence>
<name>Q3A2Y1_SYNC1</name>
<dbReference type="GO" id="GO:0016438">
    <property type="term" value="F:tRNA-queuosine(34) beta-mannosyltransferase activity"/>
    <property type="evidence" value="ECO:0007669"/>
    <property type="project" value="UniProtKB-EC"/>
</dbReference>
<dbReference type="eggNOG" id="COG0438">
    <property type="taxonomic scope" value="Bacteria"/>
</dbReference>
<keyword evidence="10" id="KW-1185">Reference proteome</keyword>
<organism evidence="9 10">
    <name type="scientific">Syntrophotalea carbinolica (strain DSM 2380 / NBRC 103641 / GraBd1)</name>
    <name type="common">Pelobacter carbinolicus</name>
    <dbReference type="NCBI Taxonomy" id="338963"/>
    <lineage>
        <taxon>Bacteria</taxon>
        <taxon>Pseudomonadati</taxon>
        <taxon>Thermodesulfobacteriota</taxon>
        <taxon>Desulfuromonadia</taxon>
        <taxon>Desulfuromonadales</taxon>
        <taxon>Syntrophotaleaceae</taxon>
        <taxon>Syntrophotalea</taxon>
    </lineage>
</organism>
<keyword evidence="3 9" id="KW-0808">Transferase</keyword>
<dbReference type="OrthoDB" id="9792163at2"/>
<evidence type="ECO:0000256" key="6">
    <source>
        <dbReference type="ARBA" id="ARBA00048439"/>
    </source>
</evidence>
<evidence type="ECO:0000313" key="9">
    <source>
        <dbReference type="EMBL" id="ABA89276.1"/>
    </source>
</evidence>
<evidence type="ECO:0000256" key="5">
    <source>
        <dbReference type="ARBA" id="ARBA00044539"/>
    </source>
</evidence>
<dbReference type="EC" id="2.4.1.110" evidence="4"/>
<dbReference type="CAZy" id="GT4">
    <property type="family name" value="Glycosyltransferase Family 4"/>
</dbReference>
<dbReference type="Proteomes" id="UP000002534">
    <property type="component" value="Chromosome"/>
</dbReference>
<gene>
    <name evidence="9" type="ordered locus">Pcar_2035</name>
</gene>
<evidence type="ECO:0000256" key="3">
    <source>
        <dbReference type="ARBA" id="ARBA00022679"/>
    </source>
</evidence>
<reference evidence="10" key="1">
    <citation type="submission" date="2005-10" db="EMBL/GenBank/DDBJ databases">
        <title>Complete sequence of Pelobacter carbinolicus DSM 2380.</title>
        <authorList>
            <person name="Copeland A."/>
            <person name="Lucas S."/>
            <person name="Lapidus A."/>
            <person name="Barry K."/>
            <person name="Detter J.C."/>
            <person name="Glavina T."/>
            <person name="Hammon N."/>
            <person name="Israni S."/>
            <person name="Pitluck S."/>
            <person name="Chertkov O."/>
            <person name="Schmutz J."/>
            <person name="Larimer F."/>
            <person name="Land M."/>
            <person name="Kyrpides N."/>
            <person name="Ivanova N."/>
            <person name="Richardson P."/>
        </authorList>
    </citation>
    <scope>NUCLEOTIDE SEQUENCE [LARGE SCALE GENOMIC DNA]</scope>
    <source>
        <strain evidence="10">DSM 2380 / NBRC 103641 / GraBd1</strain>
    </source>
</reference>
<feature type="domain" description="tRNA-queuosine alpha-mannosyltransferase N-terminal" evidence="8">
    <location>
        <begin position="2"/>
        <end position="175"/>
    </location>
</feature>
<dbReference type="STRING" id="338963.Pcar_2035"/>
<reference evidence="9 10" key="2">
    <citation type="journal article" date="2012" name="BMC Genomics">
        <title>The genome of Pelobacter carbinolicus reveals surprising metabolic capabilities and physiological features.</title>
        <authorList>
            <person name="Aklujkar M."/>
            <person name="Haveman S.A."/>
            <person name="Didonato R.Jr."/>
            <person name="Chertkov O."/>
            <person name="Han C.S."/>
            <person name="Land M.L."/>
            <person name="Brown P."/>
            <person name="Lovley D.R."/>
        </authorList>
    </citation>
    <scope>NUCLEOTIDE SEQUENCE [LARGE SCALE GENOMIC DNA]</scope>
    <source>
        <strain evidence="10">DSM 2380 / NBRC 103641 / GraBd1</strain>
    </source>
</reference>
<dbReference type="PANTHER" id="PTHR13615:SF3">
    <property type="entry name" value="GLYCOSYLTRANSFERASE-LIKE DOMAIN-CONTAINING PROTEIN 1"/>
    <property type="match status" value="1"/>
</dbReference>
<evidence type="ECO:0000256" key="1">
    <source>
        <dbReference type="ARBA" id="ARBA00009481"/>
    </source>
</evidence>
<dbReference type="Gene3D" id="3.40.50.2000">
    <property type="entry name" value="Glycogen Phosphorylase B"/>
    <property type="match status" value="2"/>
</dbReference>
<dbReference type="InterPro" id="IPR051862">
    <property type="entry name" value="GT-like_domain_containing_1"/>
</dbReference>